<comment type="pathway">
    <text evidence="4">Carbohydrate metabolism; tricarboxylic acid cycle.</text>
</comment>
<gene>
    <name evidence="17" type="ORF">EV659_10730</name>
</gene>
<evidence type="ECO:0000256" key="14">
    <source>
        <dbReference type="ARBA" id="ARBA00023004"/>
    </source>
</evidence>
<sequence length="127" mass="13765">MTIERTALARARGLGSAKSGTGHWWRQRVTAVINLVLVGWLIVSLVAMAGSSYDALVAWMRNPVVAALLILCVMNVFYHVRLGLQVVVEDYVHREWLKVALVILMTLVCAGLGLLGVVSVLQIALGA</sequence>
<evidence type="ECO:0000256" key="5">
    <source>
        <dbReference type="ARBA" id="ARBA00011558"/>
    </source>
</evidence>
<comment type="cofactor">
    <cofactor evidence="1">
        <name>heme</name>
        <dbReference type="ChEBI" id="CHEBI:30413"/>
    </cofactor>
</comment>
<keyword evidence="15 16" id="KW-0472">Membrane</keyword>
<name>A0A4R2PDV7_RHOSA</name>
<reference evidence="17 18" key="1">
    <citation type="submission" date="2019-03" db="EMBL/GenBank/DDBJ databases">
        <title>Genomic Encyclopedia of Type Strains, Phase IV (KMG-IV): sequencing the most valuable type-strain genomes for metagenomic binning, comparative biology and taxonomic classification.</title>
        <authorList>
            <person name="Goeker M."/>
        </authorList>
    </citation>
    <scope>NUCLEOTIDE SEQUENCE [LARGE SCALE GENOMIC DNA]</scope>
    <source>
        <strain evidence="17 18">DSM 2132</strain>
    </source>
</reference>
<feature type="transmembrane region" description="Helical" evidence="16">
    <location>
        <begin position="59"/>
        <end position="78"/>
    </location>
</feature>
<evidence type="ECO:0000256" key="13">
    <source>
        <dbReference type="ARBA" id="ARBA00022989"/>
    </source>
</evidence>
<organism evidence="17 18">
    <name type="scientific">Rhodothalassium salexigens DSM 2132</name>
    <dbReference type="NCBI Taxonomy" id="1188247"/>
    <lineage>
        <taxon>Bacteria</taxon>
        <taxon>Pseudomonadati</taxon>
        <taxon>Pseudomonadota</taxon>
        <taxon>Alphaproteobacteria</taxon>
        <taxon>Rhodothalassiales</taxon>
        <taxon>Rhodothalassiaceae</taxon>
        <taxon>Rhodothalassium</taxon>
    </lineage>
</organism>
<dbReference type="InterPro" id="IPR014312">
    <property type="entry name" value="Succ_DH_anchor"/>
</dbReference>
<comment type="subunit">
    <text evidence="5">Part of an enzyme complex containing four subunits: a flavoprotein, an iron-sulfur protein, plus two membrane-anchoring proteins, SdhC and SdhD.</text>
</comment>
<evidence type="ECO:0000256" key="11">
    <source>
        <dbReference type="ARBA" id="ARBA00022723"/>
    </source>
</evidence>
<dbReference type="NCBIfam" id="TIGR02968">
    <property type="entry name" value="succ_dehyd_anc"/>
    <property type="match status" value="1"/>
</dbReference>
<evidence type="ECO:0000256" key="10">
    <source>
        <dbReference type="ARBA" id="ARBA00022692"/>
    </source>
</evidence>
<evidence type="ECO:0000256" key="12">
    <source>
        <dbReference type="ARBA" id="ARBA00022982"/>
    </source>
</evidence>
<evidence type="ECO:0000256" key="4">
    <source>
        <dbReference type="ARBA" id="ARBA00005163"/>
    </source>
</evidence>
<evidence type="ECO:0000313" key="17">
    <source>
        <dbReference type="EMBL" id="TCP33420.1"/>
    </source>
</evidence>
<comment type="function">
    <text evidence="2">Membrane-anchoring subunit of succinate dehydrogenase (SDH).</text>
</comment>
<feature type="transmembrane region" description="Helical" evidence="16">
    <location>
        <begin position="99"/>
        <end position="125"/>
    </location>
</feature>
<dbReference type="Gene3D" id="1.20.1300.10">
    <property type="entry name" value="Fumarate reductase/succinate dehydrogenase, transmembrane subunit"/>
    <property type="match status" value="1"/>
</dbReference>
<protein>
    <recommendedName>
        <fullName evidence="6">Succinate dehydrogenase hydrophobic membrane anchor subunit</fullName>
    </recommendedName>
</protein>
<dbReference type="InParanoid" id="A0A4R2PDV7"/>
<comment type="caution">
    <text evidence="17">The sequence shown here is derived from an EMBL/GenBank/DDBJ whole genome shotgun (WGS) entry which is preliminary data.</text>
</comment>
<evidence type="ECO:0000256" key="1">
    <source>
        <dbReference type="ARBA" id="ARBA00001971"/>
    </source>
</evidence>
<evidence type="ECO:0000256" key="7">
    <source>
        <dbReference type="ARBA" id="ARBA00022448"/>
    </source>
</evidence>
<dbReference type="Proteomes" id="UP000295399">
    <property type="component" value="Unassembled WGS sequence"/>
</dbReference>
<dbReference type="InterPro" id="IPR034804">
    <property type="entry name" value="SQR/QFR_C/D"/>
</dbReference>
<feature type="transmembrane region" description="Helical" evidence="16">
    <location>
        <begin position="31"/>
        <end position="53"/>
    </location>
</feature>
<keyword evidence="9" id="KW-0349">Heme</keyword>
<proteinExistence type="predicted"/>
<dbReference type="EMBL" id="SLXO01000007">
    <property type="protein sequence ID" value="TCP33420.1"/>
    <property type="molecule type" value="Genomic_DNA"/>
</dbReference>
<keyword evidence="10 16" id="KW-0812">Transmembrane</keyword>
<dbReference type="AlphaFoldDB" id="A0A4R2PDV7"/>
<dbReference type="GO" id="GO:0006099">
    <property type="term" value="P:tricarboxylic acid cycle"/>
    <property type="evidence" value="ECO:0007669"/>
    <property type="project" value="UniProtKB-UniPathway"/>
</dbReference>
<keyword evidence="13 16" id="KW-1133">Transmembrane helix</keyword>
<evidence type="ECO:0000256" key="9">
    <source>
        <dbReference type="ARBA" id="ARBA00022617"/>
    </source>
</evidence>
<dbReference type="Pfam" id="PF01127">
    <property type="entry name" value="Sdh_cyt"/>
    <property type="match status" value="1"/>
</dbReference>
<dbReference type="RefSeq" id="WP_132708707.1">
    <property type="nucleotide sequence ID" value="NZ_JACIGF010000007.1"/>
</dbReference>
<keyword evidence="8" id="KW-0816">Tricarboxylic acid cycle</keyword>
<evidence type="ECO:0000256" key="16">
    <source>
        <dbReference type="SAM" id="Phobius"/>
    </source>
</evidence>
<dbReference type="OrthoDB" id="9809280at2"/>
<dbReference type="UniPathway" id="UPA00223"/>
<accession>A0A4R2PDV7</accession>
<evidence type="ECO:0000256" key="2">
    <source>
        <dbReference type="ARBA" id="ARBA00004050"/>
    </source>
</evidence>
<keyword evidence="14" id="KW-0408">Iron</keyword>
<evidence type="ECO:0000313" key="18">
    <source>
        <dbReference type="Proteomes" id="UP000295399"/>
    </source>
</evidence>
<dbReference type="CDD" id="cd03495">
    <property type="entry name" value="SQR_TypeC_SdhD_like"/>
    <property type="match status" value="1"/>
</dbReference>
<dbReference type="SUPFAM" id="SSF81343">
    <property type="entry name" value="Fumarate reductase respiratory complex transmembrane subunits"/>
    <property type="match status" value="1"/>
</dbReference>
<evidence type="ECO:0000256" key="15">
    <source>
        <dbReference type="ARBA" id="ARBA00023136"/>
    </source>
</evidence>
<dbReference type="GO" id="GO:0020037">
    <property type="term" value="F:heme binding"/>
    <property type="evidence" value="ECO:0007669"/>
    <property type="project" value="InterPro"/>
</dbReference>
<keyword evidence="11" id="KW-0479">Metal-binding</keyword>
<dbReference type="GO" id="GO:0016020">
    <property type="term" value="C:membrane"/>
    <property type="evidence" value="ECO:0007669"/>
    <property type="project" value="UniProtKB-SubCell"/>
</dbReference>
<evidence type="ECO:0000256" key="3">
    <source>
        <dbReference type="ARBA" id="ARBA00004141"/>
    </source>
</evidence>
<evidence type="ECO:0000256" key="6">
    <source>
        <dbReference type="ARBA" id="ARBA00019425"/>
    </source>
</evidence>
<keyword evidence="18" id="KW-1185">Reference proteome</keyword>
<keyword evidence="7" id="KW-0813">Transport</keyword>
<dbReference type="GO" id="GO:0046872">
    <property type="term" value="F:metal ion binding"/>
    <property type="evidence" value="ECO:0007669"/>
    <property type="project" value="UniProtKB-KW"/>
</dbReference>
<evidence type="ECO:0000256" key="8">
    <source>
        <dbReference type="ARBA" id="ARBA00022532"/>
    </source>
</evidence>
<comment type="subcellular location">
    <subcellularLocation>
        <location evidence="3">Membrane</location>
        <topology evidence="3">Multi-pass membrane protein</topology>
    </subcellularLocation>
</comment>
<dbReference type="InterPro" id="IPR000701">
    <property type="entry name" value="SuccDH_FuR_B_TM-su"/>
</dbReference>
<keyword evidence="12" id="KW-0249">Electron transport</keyword>